<proteinExistence type="predicted"/>
<dbReference type="SUPFAM" id="SSF55797">
    <property type="entry name" value="PR-1-like"/>
    <property type="match status" value="1"/>
</dbReference>
<accession>A0ABN7S7K9</accession>
<dbReference type="Gene3D" id="3.40.33.10">
    <property type="entry name" value="CAP"/>
    <property type="match status" value="1"/>
</dbReference>
<evidence type="ECO:0000313" key="2">
    <source>
        <dbReference type="EMBL" id="CAG5094569.1"/>
    </source>
</evidence>
<dbReference type="EMBL" id="OU015569">
    <property type="protein sequence ID" value="CAG5094569.1"/>
    <property type="molecule type" value="Genomic_DNA"/>
</dbReference>
<dbReference type="Pfam" id="PF00188">
    <property type="entry name" value="CAP"/>
    <property type="match status" value="1"/>
</dbReference>
<dbReference type="InterPro" id="IPR014044">
    <property type="entry name" value="CAP_dom"/>
</dbReference>
<dbReference type="InterPro" id="IPR035940">
    <property type="entry name" value="CAP_sf"/>
</dbReference>
<dbReference type="SMART" id="SM00198">
    <property type="entry name" value="SCP"/>
    <property type="match status" value="1"/>
</dbReference>
<keyword evidence="3" id="KW-1185">Reference proteome</keyword>
<feature type="domain" description="SCP" evidence="1">
    <location>
        <begin position="92"/>
        <end position="238"/>
    </location>
</feature>
<reference evidence="2 3" key="1">
    <citation type="submission" date="2021-04" db="EMBL/GenBank/DDBJ databases">
        <authorList>
            <person name="Bliznina A."/>
        </authorList>
    </citation>
    <scope>NUCLEOTIDE SEQUENCE [LARGE SCALE GENOMIC DNA]</scope>
</reference>
<evidence type="ECO:0000313" key="3">
    <source>
        <dbReference type="Proteomes" id="UP001158576"/>
    </source>
</evidence>
<evidence type="ECO:0000259" key="1">
    <source>
        <dbReference type="SMART" id="SM00198"/>
    </source>
</evidence>
<name>A0ABN7S7K9_OIKDI</name>
<organism evidence="2 3">
    <name type="scientific">Oikopleura dioica</name>
    <name type="common">Tunicate</name>
    <dbReference type="NCBI Taxonomy" id="34765"/>
    <lineage>
        <taxon>Eukaryota</taxon>
        <taxon>Metazoa</taxon>
        <taxon>Chordata</taxon>
        <taxon>Tunicata</taxon>
        <taxon>Appendicularia</taxon>
        <taxon>Copelata</taxon>
        <taxon>Oikopleuridae</taxon>
        <taxon>Oikopleura</taxon>
    </lineage>
</organism>
<dbReference type="Proteomes" id="UP001158576">
    <property type="component" value="Chromosome XSR"/>
</dbReference>
<dbReference type="PANTHER" id="PTHR10334">
    <property type="entry name" value="CYSTEINE-RICH SECRETORY PROTEIN-RELATED"/>
    <property type="match status" value="1"/>
</dbReference>
<protein>
    <submittedName>
        <fullName evidence="2">Oidioi.mRNA.OKI2018_I69.XSR.g13672.t1.cds</fullName>
    </submittedName>
</protein>
<gene>
    <name evidence="2" type="ORF">OKIOD_LOCUS5230</name>
</gene>
<sequence>MGCSDSKATEVVDPILDEKPDELKEIPPLQQQEKEVTFLENCSVSQLDNEPAVSQPESIVNASELSLSKFSLLSLGEAPYERQIYKQQGFRAYQIEGLFRHNFYRSFHEDTGPLVLCRKLCDEAQNAANELAENNLTGHVTERHGQGFYTLNNYSALFPRIPNMSWYEEMPIYLNEISDDAEPNMDTFHEWGHYSQLCWKKSTRVGFAIAEYEGFKRKEIRFQFVVVARYQACGNIKAQYRAQVGKSQKSFQEVDEIIQTFNNTVNNSE</sequence>
<dbReference type="InterPro" id="IPR001283">
    <property type="entry name" value="CRISP-related"/>
</dbReference>